<protein>
    <submittedName>
        <fullName evidence="1">Tetratricopeptide repeat protein</fullName>
    </submittedName>
</protein>
<dbReference type="AlphaFoldDB" id="A0A538TTF9"/>
<dbReference type="InterPro" id="IPR036249">
    <property type="entry name" value="Thioredoxin-like_sf"/>
</dbReference>
<evidence type="ECO:0000313" key="2">
    <source>
        <dbReference type="Proteomes" id="UP000317691"/>
    </source>
</evidence>
<dbReference type="InterPro" id="IPR011990">
    <property type="entry name" value="TPR-like_helical_dom_sf"/>
</dbReference>
<comment type="caution">
    <text evidence="1">The sequence shown here is derived from an EMBL/GenBank/DDBJ whole genome shotgun (WGS) entry which is preliminary data.</text>
</comment>
<organism evidence="1 2">
    <name type="scientific">Eiseniibacteriota bacterium</name>
    <dbReference type="NCBI Taxonomy" id="2212470"/>
    <lineage>
        <taxon>Bacteria</taxon>
        <taxon>Candidatus Eiseniibacteriota</taxon>
    </lineage>
</organism>
<name>A0A538TTF9_UNCEI</name>
<accession>A0A538TTF9</accession>
<dbReference type="Proteomes" id="UP000317691">
    <property type="component" value="Unassembled WGS sequence"/>
</dbReference>
<reference evidence="1 2" key="1">
    <citation type="journal article" date="2019" name="Nat. Microbiol.">
        <title>Mediterranean grassland soil C-N compound turnover is dependent on rainfall and depth, and is mediated by genomically divergent microorganisms.</title>
        <authorList>
            <person name="Diamond S."/>
            <person name="Andeer P.F."/>
            <person name="Li Z."/>
            <person name="Crits-Christoph A."/>
            <person name="Burstein D."/>
            <person name="Anantharaman K."/>
            <person name="Lane K.R."/>
            <person name="Thomas B.C."/>
            <person name="Pan C."/>
            <person name="Northen T.R."/>
            <person name="Banfield J.F."/>
        </authorList>
    </citation>
    <scope>NUCLEOTIDE SEQUENCE [LARGE SCALE GENOMIC DNA]</scope>
    <source>
        <strain evidence="1">WS_9</strain>
    </source>
</reference>
<evidence type="ECO:0000313" key="1">
    <source>
        <dbReference type="EMBL" id="TMQ66910.1"/>
    </source>
</evidence>
<dbReference type="Gene3D" id="3.40.30.10">
    <property type="entry name" value="Glutaredoxin"/>
    <property type="match status" value="1"/>
</dbReference>
<dbReference type="SUPFAM" id="SSF52833">
    <property type="entry name" value="Thioredoxin-like"/>
    <property type="match status" value="1"/>
</dbReference>
<dbReference type="CDD" id="cd02947">
    <property type="entry name" value="TRX_family"/>
    <property type="match status" value="1"/>
</dbReference>
<dbReference type="Gene3D" id="1.25.40.10">
    <property type="entry name" value="Tetratricopeptide repeat domain"/>
    <property type="match status" value="1"/>
</dbReference>
<gene>
    <name evidence="1" type="ORF">E6K79_01265</name>
</gene>
<sequence>MKLNAEVDTATSAHYRVRSYPTVLVLRSDGVEIDRVVGYYRAPEFTGLVEDYLDGRNTLASMAGAESTQGSDPAFLAKLADRYFEHGLYADAKARYLRLVALDRANKSGLVDDALMSLSRMSRKDGDYATARKYAQKVLDRYPDSDNMRSAFLQVAINWKKAGDLAKARKVFLDYAGKFPEDEDAPYAKEQADTLAVQIARKSGA</sequence>
<dbReference type="Pfam" id="PF13432">
    <property type="entry name" value="TPR_16"/>
    <property type="match status" value="1"/>
</dbReference>
<dbReference type="EMBL" id="VBOZ01000007">
    <property type="protein sequence ID" value="TMQ66910.1"/>
    <property type="molecule type" value="Genomic_DNA"/>
</dbReference>
<dbReference type="SUPFAM" id="SSF48452">
    <property type="entry name" value="TPR-like"/>
    <property type="match status" value="1"/>
</dbReference>
<proteinExistence type="predicted"/>